<evidence type="ECO:0000313" key="3">
    <source>
        <dbReference type="Proteomes" id="UP000204391"/>
    </source>
</evidence>
<dbReference type="AlphaFoldDB" id="A0A221MF05"/>
<gene>
    <name evidence="2" type="ORF">CFK40_15125</name>
</gene>
<dbReference type="Proteomes" id="UP000204391">
    <property type="component" value="Chromosome"/>
</dbReference>
<evidence type="ECO:0000313" key="2">
    <source>
        <dbReference type="EMBL" id="ASN06256.1"/>
    </source>
</evidence>
<dbReference type="KEGG" id="vne:CFK40_15125"/>
<feature type="transmembrane region" description="Helical" evidence="1">
    <location>
        <begin position="21"/>
        <end position="39"/>
    </location>
</feature>
<proteinExistence type="predicted"/>
<protein>
    <submittedName>
        <fullName evidence="2">Uncharacterized protein</fullName>
    </submittedName>
</protein>
<organism evidence="2 3">
    <name type="scientific">Virgibacillus necropolis</name>
    <dbReference type="NCBI Taxonomy" id="163877"/>
    <lineage>
        <taxon>Bacteria</taxon>
        <taxon>Bacillati</taxon>
        <taxon>Bacillota</taxon>
        <taxon>Bacilli</taxon>
        <taxon>Bacillales</taxon>
        <taxon>Bacillaceae</taxon>
        <taxon>Virgibacillus</taxon>
    </lineage>
</organism>
<dbReference type="EMBL" id="CP022437">
    <property type="protein sequence ID" value="ASN06256.1"/>
    <property type="molecule type" value="Genomic_DNA"/>
</dbReference>
<name>A0A221MF05_9BACI</name>
<keyword evidence="1" id="KW-0472">Membrane</keyword>
<evidence type="ECO:0000256" key="1">
    <source>
        <dbReference type="SAM" id="Phobius"/>
    </source>
</evidence>
<keyword evidence="3" id="KW-1185">Reference proteome</keyword>
<keyword evidence="1" id="KW-1133">Transmembrane helix</keyword>
<reference evidence="2 3" key="1">
    <citation type="journal article" date="2003" name="Int. J. Syst. Evol. Microbiol.">
        <title>Virgibacillus carmonensis sp. nov., Virgibacillus necropolis sp. nov. and Virgibacillus picturae sp. nov., three novel species isolated from deteriorated mural paintings, transfer of the species of the genus salibacillus to Virgibacillus, as Virgibacillus marismortui comb. nov. and Virgibacillus salexigens comb. nov., and emended description of the genus Virgibacillus.</title>
        <authorList>
            <person name="Heyrman J."/>
            <person name="Logan N.A."/>
            <person name="Busse H.J."/>
            <person name="Balcaen A."/>
            <person name="Lebbe L."/>
            <person name="Rodriguez-Diaz M."/>
            <person name="Swings J."/>
            <person name="De Vos P."/>
        </authorList>
    </citation>
    <scope>NUCLEOTIDE SEQUENCE [LARGE SCALE GENOMIC DNA]</scope>
    <source>
        <strain evidence="2 3">LMG 19488</strain>
    </source>
</reference>
<accession>A0A221MF05</accession>
<keyword evidence="1" id="KW-0812">Transmembrane</keyword>
<sequence>MHFIESTVLKKKALVTKSLHLKYAFFAILVSIILVIDYFEPTFAHLYSYVAPNGFTWTPSIFGETSCALEL</sequence>